<reference evidence="1" key="1">
    <citation type="submission" date="2018-02" db="EMBL/GenBank/DDBJ databases">
        <authorList>
            <person name="Silar P."/>
        </authorList>
    </citation>
    <scope>NUCLEOTIDE SEQUENCE [LARGE SCALE GENOMIC DNA]</scope>
    <source>
        <strain evidence="1">T</strain>
    </source>
</reference>
<proteinExistence type="predicted"/>
<organism evidence="1 2">
    <name type="scientific">Podospora comata</name>
    <dbReference type="NCBI Taxonomy" id="48703"/>
    <lineage>
        <taxon>Eukaryota</taxon>
        <taxon>Fungi</taxon>
        <taxon>Dikarya</taxon>
        <taxon>Ascomycota</taxon>
        <taxon>Pezizomycotina</taxon>
        <taxon>Sordariomycetes</taxon>
        <taxon>Sordariomycetidae</taxon>
        <taxon>Sordariales</taxon>
        <taxon>Podosporaceae</taxon>
        <taxon>Podospora</taxon>
    </lineage>
</organism>
<evidence type="ECO:0000313" key="2">
    <source>
        <dbReference type="Proteomes" id="UP000280685"/>
    </source>
</evidence>
<gene>
    <name evidence="1" type="ORF">PODCO_504315</name>
</gene>
<dbReference type="Proteomes" id="UP000280685">
    <property type="component" value="Chromosome 5"/>
</dbReference>
<sequence length="177" mass="20105">MQSSVIIVKTQETSDRAQLTSYLDETSGPITALIDYDFAWISYPSYEFLRSFDGLGGQFRGWSCDKESWEVALRDAKLHGFLASLPSTSESDSGVDWVVAREWEEALEAEGVRRPRTIEETDKVADVDAILCAILPWRVTNAEILARPTEEVIIECRNDNEEHLDKLLARLGFWFLV</sequence>
<keyword evidence="2" id="KW-1185">Reference proteome</keyword>
<dbReference type="EMBL" id="LR026968">
    <property type="protein sequence ID" value="VBB81189.1"/>
    <property type="molecule type" value="Genomic_DNA"/>
</dbReference>
<name>A0ABY6SDH1_PODCO</name>
<protein>
    <submittedName>
        <fullName evidence="1">Uncharacterized protein</fullName>
    </submittedName>
</protein>
<accession>A0ABY6SDH1</accession>
<evidence type="ECO:0000313" key="1">
    <source>
        <dbReference type="EMBL" id="VBB81189.1"/>
    </source>
</evidence>